<evidence type="ECO:0000313" key="2">
    <source>
        <dbReference type="EMBL" id="GJT27301.1"/>
    </source>
</evidence>
<organism evidence="2 3">
    <name type="scientific">Tanacetum coccineum</name>
    <dbReference type="NCBI Taxonomy" id="301880"/>
    <lineage>
        <taxon>Eukaryota</taxon>
        <taxon>Viridiplantae</taxon>
        <taxon>Streptophyta</taxon>
        <taxon>Embryophyta</taxon>
        <taxon>Tracheophyta</taxon>
        <taxon>Spermatophyta</taxon>
        <taxon>Magnoliopsida</taxon>
        <taxon>eudicotyledons</taxon>
        <taxon>Gunneridae</taxon>
        <taxon>Pentapetalae</taxon>
        <taxon>asterids</taxon>
        <taxon>campanulids</taxon>
        <taxon>Asterales</taxon>
        <taxon>Asteraceae</taxon>
        <taxon>Asteroideae</taxon>
        <taxon>Anthemideae</taxon>
        <taxon>Anthemidinae</taxon>
        <taxon>Tanacetum</taxon>
    </lineage>
</organism>
<reference evidence="2" key="2">
    <citation type="submission" date="2022-01" db="EMBL/GenBank/DDBJ databases">
        <authorList>
            <person name="Yamashiro T."/>
            <person name="Shiraishi A."/>
            <person name="Satake H."/>
            <person name="Nakayama K."/>
        </authorList>
    </citation>
    <scope>NUCLEOTIDE SEQUENCE</scope>
</reference>
<sequence>MNNSVTNAYRFEITLQLCLFDGSKPKNNDEHQPRLSNFFKNFDYNGGGRWWLKGGDGGEVLQAFSLKNNPLKGSTLSGMICVGCVKNGRNERLFIGFFRAKMEKCAALFYKCAALGAISALGPKIKVVENSFPDAWPPESRQTEFVCSSYGQNSGQVSGNLYLEFTSSFKLLIFVYSFVLLYDIYLEHIIANILD</sequence>
<feature type="transmembrane region" description="Helical" evidence="1">
    <location>
        <begin position="171"/>
        <end position="194"/>
    </location>
</feature>
<dbReference type="EMBL" id="BQNB010014366">
    <property type="protein sequence ID" value="GJT27301.1"/>
    <property type="molecule type" value="Genomic_DNA"/>
</dbReference>
<reference evidence="2" key="1">
    <citation type="journal article" date="2022" name="Int. J. Mol. Sci.">
        <title>Draft Genome of Tanacetum Coccineum: Genomic Comparison of Closely Related Tanacetum-Family Plants.</title>
        <authorList>
            <person name="Yamashiro T."/>
            <person name="Shiraishi A."/>
            <person name="Nakayama K."/>
            <person name="Satake H."/>
        </authorList>
    </citation>
    <scope>NUCLEOTIDE SEQUENCE</scope>
</reference>
<dbReference type="Proteomes" id="UP001151760">
    <property type="component" value="Unassembled WGS sequence"/>
</dbReference>
<keyword evidence="1" id="KW-0472">Membrane</keyword>
<proteinExistence type="predicted"/>
<evidence type="ECO:0000256" key="1">
    <source>
        <dbReference type="SAM" id="Phobius"/>
    </source>
</evidence>
<keyword evidence="1" id="KW-0812">Transmembrane</keyword>
<protein>
    <submittedName>
        <fullName evidence="2">Uncharacterized protein</fullName>
    </submittedName>
</protein>
<comment type="caution">
    <text evidence="2">The sequence shown here is derived from an EMBL/GenBank/DDBJ whole genome shotgun (WGS) entry which is preliminary data.</text>
</comment>
<keyword evidence="1" id="KW-1133">Transmembrane helix</keyword>
<keyword evidence="3" id="KW-1185">Reference proteome</keyword>
<gene>
    <name evidence="2" type="ORF">Tco_0907576</name>
</gene>
<evidence type="ECO:0000313" key="3">
    <source>
        <dbReference type="Proteomes" id="UP001151760"/>
    </source>
</evidence>
<name>A0ABQ5CN43_9ASTR</name>
<accession>A0ABQ5CN43</accession>